<proteinExistence type="predicted"/>
<dbReference type="EMBL" id="JAUEPU010000029">
    <property type="protein sequence ID" value="KAK0492437.1"/>
    <property type="molecule type" value="Genomic_DNA"/>
</dbReference>
<gene>
    <name evidence="1" type="ORF">EDD18DRAFT_1410250</name>
</gene>
<dbReference type="AlphaFoldDB" id="A0AA39PXK1"/>
<evidence type="ECO:0000313" key="2">
    <source>
        <dbReference type="Proteomes" id="UP001175228"/>
    </source>
</evidence>
<dbReference type="GO" id="GO:0005737">
    <property type="term" value="C:cytoplasm"/>
    <property type="evidence" value="ECO:0007669"/>
    <property type="project" value="TreeGrafter"/>
</dbReference>
<organism evidence="1 2">
    <name type="scientific">Armillaria luteobubalina</name>
    <dbReference type="NCBI Taxonomy" id="153913"/>
    <lineage>
        <taxon>Eukaryota</taxon>
        <taxon>Fungi</taxon>
        <taxon>Dikarya</taxon>
        <taxon>Basidiomycota</taxon>
        <taxon>Agaricomycotina</taxon>
        <taxon>Agaricomycetes</taxon>
        <taxon>Agaricomycetidae</taxon>
        <taxon>Agaricales</taxon>
        <taxon>Marasmiineae</taxon>
        <taxon>Physalacriaceae</taxon>
        <taxon>Armillaria</taxon>
    </lineage>
</organism>
<accession>A0AA39PXK1</accession>
<name>A0AA39PXK1_9AGAR</name>
<dbReference type="Proteomes" id="UP001175228">
    <property type="component" value="Unassembled WGS sequence"/>
</dbReference>
<evidence type="ECO:0000313" key="1">
    <source>
        <dbReference type="EMBL" id="KAK0492437.1"/>
    </source>
</evidence>
<dbReference type="PANTHER" id="PTHR15032:SF4">
    <property type="entry name" value="N-ACYL-PHOSPHATIDYLETHANOLAMINE-HYDROLYZING PHOSPHOLIPASE D"/>
    <property type="match status" value="1"/>
</dbReference>
<reference evidence="1" key="1">
    <citation type="submission" date="2023-06" db="EMBL/GenBank/DDBJ databases">
        <authorList>
            <consortium name="Lawrence Berkeley National Laboratory"/>
            <person name="Ahrendt S."/>
            <person name="Sahu N."/>
            <person name="Indic B."/>
            <person name="Wong-Bajracharya J."/>
            <person name="Merenyi Z."/>
            <person name="Ke H.-M."/>
            <person name="Monk M."/>
            <person name="Kocsube S."/>
            <person name="Drula E."/>
            <person name="Lipzen A."/>
            <person name="Balint B."/>
            <person name="Henrissat B."/>
            <person name="Andreopoulos B."/>
            <person name="Martin F.M."/>
            <person name="Harder C.B."/>
            <person name="Rigling D."/>
            <person name="Ford K.L."/>
            <person name="Foster G.D."/>
            <person name="Pangilinan J."/>
            <person name="Papanicolaou A."/>
            <person name="Barry K."/>
            <person name="LaButti K."/>
            <person name="Viragh M."/>
            <person name="Koriabine M."/>
            <person name="Yan M."/>
            <person name="Riley R."/>
            <person name="Champramary S."/>
            <person name="Plett K.L."/>
            <person name="Tsai I.J."/>
            <person name="Slot J."/>
            <person name="Sipos G."/>
            <person name="Plett J."/>
            <person name="Nagy L.G."/>
            <person name="Grigoriev I.V."/>
        </authorList>
    </citation>
    <scope>NUCLEOTIDE SEQUENCE</scope>
    <source>
        <strain evidence="1">HWK02</strain>
    </source>
</reference>
<protein>
    <submittedName>
        <fullName evidence="1">Uncharacterized protein</fullName>
    </submittedName>
</protein>
<sequence>MYRMSLLFLRIARADRAASNTQIDTHLESGYVLKISKCILFESRLTLPDASFGDKPEGWQRQRMSKKIDVLNMLLSVPCLLSSGRHQGTVRSSNRYSPRSIYNYVVIVTSPVKGLLLGSVVYTFDAHHIRPRSVNKPTRRQAHRIDEVIQSKLAYARSVECLMHGDSWDILVNWYHRRPVCPPFEEIEDHFSGLKLSTISIGVYEPRRFLLMVHRAPQDREHIFRDTELKMAVMMNWGSAVTFLGRKRIMEPPYKIEDIPEVNMVFVSPREAYLISDEAITAYMLDHWPTVMPSIGHRVTSSSLTALILMLSS</sequence>
<dbReference type="PANTHER" id="PTHR15032">
    <property type="entry name" value="N-ACYL-PHOSPHATIDYLETHANOLAMINE-HYDROLYZING PHOSPHOLIPASE D"/>
    <property type="match status" value="1"/>
</dbReference>
<comment type="caution">
    <text evidence="1">The sequence shown here is derived from an EMBL/GenBank/DDBJ whole genome shotgun (WGS) entry which is preliminary data.</text>
</comment>
<keyword evidence="2" id="KW-1185">Reference proteome</keyword>